<proteinExistence type="predicted"/>
<reference evidence="2" key="1">
    <citation type="submission" date="2023-06" db="EMBL/GenBank/DDBJ databases">
        <authorList>
            <consortium name="Lawrence Berkeley National Laboratory"/>
            <person name="Ahrendt S."/>
            <person name="Sahu N."/>
            <person name="Indic B."/>
            <person name="Wong-Bajracharya J."/>
            <person name="Merenyi Z."/>
            <person name="Ke H.-M."/>
            <person name="Monk M."/>
            <person name="Kocsube S."/>
            <person name="Drula E."/>
            <person name="Lipzen A."/>
            <person name="Balint B."/>
            <person name="Henrissat B."/>
            <person name="Andreopoulos B."/>
            <person name="Martin F.M."/>
            <person name="Harder C.B."/>
            <person name="Rigling D."/>
            <person name="Ford K.L."/>
            <person name="Foster G.D."/>
            <person name="Pangilinan J."/>
            <person name="Papanicolaou A."/>
            <person name="Barry K."/>
            <person name="LaButti K."/>
            <person name="Viragh M."/>
            <person name="Koriabine M."/>
            <person name="Yan M."/>
            <person name="Riley R."/>
            <person name="Champramary S."/>
            <person name="Plett K.L."/>
            <person name="Tsai I.J."/>
            <person name="Slot J."/>
            <person name="Sipos G."/>
            <person name="Plett J."/>
            <person name="Nagy L.G."/>
            <person name="Grigoriev I.V."/>
        </authorList>
    </citation>
    <scope>NUCLEOTIDE SEQUENCE</scope>
    <source>
        <strain evidence="2">HWK02</strain>
    </source>
</reference>
<dbReference type="AlphaFoldDB" id="A0AA39QC88"/>
<protein>
    <submittedName>
        <fullName evidence="2">Uncharacterized protein</fullName>
    </submittedName>
</protein>
<gene>
    <name evidence="2" type="ORF">EDD18DRAFT_60618</name>
</gene>
<evidence type="ECO:0000313" key="2">
    <source>
        <dbReference type="EMBL" id="KAK0499054.1"/>
    </source>
</evidence>
<comment type="caution">
    <text evidence="2">The sequence shown here is derived from an EMBL/GenBank/DDBJ whole genome shotgun (WGS) entry which is preliminary data.</text>
</comment>
<organism evidence="2 3">
    <name type="scientific">Armillaria luteobubalina</name>
    <dbReference type="NCBI Taxonomy" id="153913"/>
    <lineage>
        <taxon>Eukaryota</taxon>
        <taxon>Fungi</taxon>
        <taxon>Dikarya</taxon>
        <taxon>Basidiomycota</taxon>
        <taxon>Agaricomycotina</taxon>
        <taxon>Agaricomycetes</taxon>
        <taxon>Agaricomycetidae</taxon>
        <taxon>Agaricales</taxon>
        <taxon>Marasmiineae</taxon>
        <taxon>Physalacriaceae</taxon>
        <taxon>Armillaria</taxon>
    </lineage>
</organism>
<name>A0AA39QC88_9AGAR</name>
<evidence type="ECO:0000256" key="1">
    <source>
        <dbReference type="SAM" id="MobiDB-lite"/>
    </source>
</evidence>
<evidence type="ECO:0000313" key="3">
    <source>
        <dbReference type="Proteomes" id="UP001175228"/>
    </source>
</evidence>
<sequence length="400" mass="44464">MSAAPSTLAFLKFIHGSVPLASETLPLRAERPISRTRLAFAAPDREDTLKSYATTIEELRQSLKLSSTAPQTRWLYHFITCDGAGAINNFEPVVRTSTWLDASSQNKDVDKTEGGAKANSRPGTSSSENSGQVTIAWPTAERPLVKNTGNDVLKAWAQKPSNTSTSLLISPRPLGPTHILVVLPLQDPSTVGSQIPNLSQALEFPINDLLFVMNAPNLALTPKLPSRLHQELPRVGIRVPDVKTFRPLVIYLHTRNLGQLMRAILPDWIRDLVYPLTALPAFAMAVSDSKERRKCRIRGILNDVGLTCCIRGPDFDLQENQSRPKNFADTVAQELAEASHENNQSDLTQYTAALDALRANLTLIGYYEQSLWSELDLYHHILIRAISLEAKVGQREWFWQ</sequence>
<feature type="region of interest" description="Disordered" evidence="1">
    <location>
        <begin position="104"/>
        <end position="133"/>
    </location>
</feature>
<dbReference type="Proteomes" id="UP001175228">
    <property type="component" value="Unassembled WGS sequence"/>
</dbReference>
<feature type="compositionally biased region" description="Polar residues" evidence="1">
    <location>
        <begin position="121"/>
        <end position="133"/>
    </location>
</feature>
<accession>A0AA39QC88</accession>
<keyword evidence="3" id="KW-1185">Reference proteome</keyword>
<dbReference type="EMBL" id="JAUEPU010000010">
    <property type="protein sequence ID" value="KAK0499054.1"/>
    <property type="molecule type" value="Genomic_DNA"/>
</dbReference>